<gene>
    <name evidence="8" type="primary">Dvir\GJ26825</name>
    <name evidence="8" type="ORF">Dvir_GJ26825</name>
</gene>
<evidence type="ECO:0000256" key="1">
    <source>
        <dbReference type="ARBA" id="ARBA00004167"/>
    </source>
</evidence>
<evidence type="ECO:0000313" key="8">
    <source>
        <dbReference type="EMBL" id="KRF84594.1"/>
    </source>
</evidence>
<dbReference type="InParanoid" id="A0A0Q9WJM8"/>
<keyword evidence="9" id="KW-1185">Reference proteome</keyword>
<sequence length="82" mass="9156">MSEKQIKSPLGGIGSTNILKFINAELNTPQNKVLLGLGVVAGAGAFGYITYVRHKYERLGYYMALREDGRTEFIKKTSNWET</sequence>
<dbReference type="OrthoDB" id="1880105at2759"/>
<evidence type="ECO:0000256" key="4">
    <source>
        <dbReference type="ARBA" id="ARBA00022692"/>
    </source>
</evidence>
<name>A0A0Q9WJM8_DROVI</name>
<comment type="subcellular location">
    <subcellularLocation>
        <location evidence="1">Membrane</location>
        <topology evidence="1">Single-pass membrane protein</topology>
    </subcellularLocation>
</comment>
<keyword evidence="6 7" id="KW-0472">Membrane</keyword>
<feature type="transmembrane region" description="Helical" evidence="7">
    <location>
        <begin position="33"/>
        <end position="52"/>
    </location>
</feature>
<evidence type="ECO:0000256" key="5">
    <source>
        <dbReference type="ARBA" id="ARBA00022989"/>
    </source>
</evidence>
<dbReference type="PANTHER" id="PTHR14274:SF1">
    <property type="entry name" value="SMALL INTEGRAL MEMBRANE PROTEIN 8"/>
    <property type="match status" value="1"/>
</dbReference>
<comment type="similarity">
    <text evidence="2">Belongs to the SMIM8 family.</text>
</comment>
<evidence type="ECO:0000256" key="6">
    <source>
        <dbReference type="ARBA" id="ARBA00023136"/>
    </source>
</evidence>
<accession>A0A0Q9WJM8</accession>
<dbReference type="Pfam" id="PF14937">
    <property type="entry name" value="DUF4500"/>
    <property type="match status" value="1"/>
</dbReference>
<proteinExistence type="inferred from homology"/>
<dbReference type="GO" id="GO:0016020">
    <property type="term" value="C:membrane"/>
    <property type="evidence" value="ECO:0007669"/>
    <property type="project" value="UniProtKB-SubCell"/>
</dbReference>
<dbReference type="EMBL" id="CH940647">
    <property type="protein sequence ID" value="KRF84594.1"/>
    <property type="molecule type" value="Genomic_DNA"/>
</dbReference>
<evidence type="ECO:0000256" key="7">
    <source>
        <dbReference type="SAM" id="Phobius"/>
    </source>
</evidence>
<dbReference type="InterPro" id="IPR026686">
    <property type="entry name" value="UPF0708"/>
</dbReference>
<evidence type="ECO:0000313" key="9">
    <source>
        <dbReference type="Proteomes" id="UP000008792"/>
    </source>
</evidence>
<dbReference type="PANTHER" id="PTHR14274">
    <property type="entry name" value="SMALL INTEGRAL MEMBRANE PROTEIN 8"/>
    <property type="match status" value="1"/>
</dbReference>
<protein>
    <recommendedName>
        <fullName evidence="3">Small integral membrane protein 8</fullName>
    </recommendedName>
</protein>
<dbReference type="Proteomes" id="UP000008792">
    <property type="component" value="Unassembled WGS sequence"/>
</dbReference>
<evidence type="ECO:0000256" key="2">
    <source>
        <dbReference type="ARBA" id="ARBA00009328"/>
    </source>
</evidence>
<organism evidence="8 9">
    <name type="scientific">Drosophila virilis</name>
    <name type="common">Fruit fly</name>
    <dbReference type="NCBI Taxonomy" id="7244"/>
    <lineage>
        <taxon>Eukaryota</taxon>
        <taxon>Metazoa</taxon>
        <taxon>Ecdysozoa</taxon>
        <taxon>Arthropoda</taxon>
        <taxon>Hexapoda</taxon>
        <taxon>Insecta</taxon>
        <taxon>Pterygota</taxon>
        <taxon>Neoptera</taxon>
        <taxon>Endopterygota</taxon>
        <taxon>Diptera</taxon>
        <taxon>Brachycera</taxon>
        <taxon>Muscomorpha</taxon>
        <taxon>Ephydroidea</taxon>
        <taxon>Drosophilidae</taxon>
        <taxon>Drosophila</taxon>
    </lineage>
</organism>
<reference evidence="8 9" key="1">
    <citation type="journal article" date="2007" name="Nature">
        <title>Evolution of genes and genomes on the Drosophila phylogeny.</title>
        <authorList>
            <consortium name="Drosophila 12 Genomes Consortium"/>
            <person name="Clark A.G."/>
            <person name="Eisen M.B."/>
            <person name="Smith D.R."/>
            <person name="Bergman C.M."/>
            <person name="Oliver B."/>
            <person name="Markow T.A."/>
            <person name="Kaufman T.C."/>
            <person name="Kellis M."/>
            <person name="Gelbart W."/>
            <person name="Iyer V.N."/>
            <person name="Pollard D.A."/>
            <person name="Sackton T.B."/>
            <person name="Larracuente A.M."/>
            <person name="Singh N.D."/>
            <person name="Abad J.P."/>
            <person name="Abt D.N."/>
            <person name="Adryan B."/>
            <person name="Aguade M."/>
            <person name="Akashi H."/>
            <person name="Anderson W.W."/>
            <person name="Aquadro C.F."/>
            <person name="Ardell D.H."/>
            <person name="Arguello R."/>
            <person name="Artieri C.G."/>
            <person name="Barbash D.A."/>
            <person name="Barker D."/>
            <person name="Barsanti P."/>
            <person name="Batterham P."/>
            <person name="Batzoglou S."/>
            <person name="Begun D."/>
            <person name="Bhutkar A."/>
            <person name="Blanco E."/>
            <person name="Bosak S.A."/>
            <person name="Bradley R.K."/>
            <person name="Brand A.D."/>
            <person name="Brent M.R."/>
            <person name="Brooks A.N."/>
            <person name="Brown R.H."/>
            <person name="Butlin R.K."/>
            <person name="Caggese C."/>
            <person name="Calvi B.R."/>
            <person name="Bernardo de Carvalho A."/>
            <person name="Caspi A."/>
            <person name="Castrezana S."/>
            <person name="Celniker S.E."/>
            <person name="Chang J.L."/>
            <person name="Chapple C."/>
            <person name="Chatterji S."/>
            <person name="Chinwalla A."/>
            <person name="Civetta A."/>
            <person name="Clifton S.W."/>
            <person name="Comeron J.M."/>
            <person name="Costello J.C."/>
            <person name="Coyne J.A."/>
            <person name="Daub J."/>
            <person name="David R.G."/>
            <person name="Delcher A.L."/>
            <person name="Delehaunty K."/>
            <person name="Do C.B."/>
            <person name="Ebling H."/>
            <person name="Edwards K."/>
            <person name="Eickbush T."/>
            <person name="Evans J.D."/>
            <person name="Filipski A."/>
            <person name="Findeiss S."/>
            <person name="Freyhult E."/>
            <person name="Fulton L."/>
            <person name="Fulton R."/>
            <person name="Garcia A.C."/>
            <person name="Gardiner A."/>
            <person name="Garfield D.A."/>
            <person name="Garvin B.E."/>
            <person name="Gibson G."/>
            <person name="Gilbert D."/>
            <person name="Gnerre S."/>
            <person name="Godfrey J."/>
            <person name="Good R."/>
            <person name="Gotea V."/>
            <person name="Gravely B."/>
            <person name="Greenberg A.J."/>
            <person name="Griffiths-Jones S."/>
            <person name="Gross S."/>
            <person name="Guigo R."/>
            <person name="Gustafson E.A."/>
            <person name="Haerty W."/>
            <person name="Hahn M.W."/>
            <person name="Halligan D.L."/>
            <person name="Halpern A.L."/>
            <person name="Halter G.M."/>
            <person name="Han M.V."/>
            <person name="Heger A."/>
            <person name="Hillier L."/>
            <person name="Hinrichs A.S."/>
            <person name="Holmes I."/>
            <person name="Hoskins R.A."/>
            <person name="Hubisz M.J."/>
            <person name="Hultmark D."/>
            <person name="Huntley M.A."/>
            <person name="Jaffe D.B."/>
            <person name="Jagadeeshan S."/>
            <person name="Jeck W.R."/>
            <person name="Johnson J."/>
            <person name="Jones C.D."/>
            <person name="Jordan W.C."/>
            <person name="Karpen G.H."/>
            <person name="Kataoka E."/>
            <person name="Keightley P.D."/>
            <person name="Kheradpour P."/>
            <person name="Kirkness E.F."/>
            <person name="Koerich L.B."/>
            <person name="Kristiansen K."/>
            <person name="Kudrna D."/>
            <person name="Kulathinal R.J."/>
            <person name="Kumar S."/>
            <person name="Kwok R."/>
            <person name="Lander E."/>
            <person name="Langley C.H."/>
            <person name="Lapoint R."/>
            <person name="Lazzaro B.P."/>
            <person name="Lee S.J."/>
            <person name="Levesque L."/>
            <person name="Li R."/>
            <person name="Lin C.F."/>
            <person name="Lin M.F."/>
            <person name="Lindblad-Toh K."/>
            <person name="Llopart A."/>
            <person name="Long M."/>
            <person name="Low L."/>
            <person name="Lozovsky E."/>
            <person name="Lu J."/>
            <person name="Luo M."/>
            <person name="Machado C.A."/>
            <person name="Makalowski W."/>
            <person name="Marzo M."/>
            <person name="Matsuda M."/>
            <person name="Matzkin L."/>
            <person name="McAllister B."/>
            <person name="McBride C.S."/>
            <person name="McKernan B."/>
            <person name="McKernan K."/>
            <person name="Mendez-Lago M."/>
            <person name="Minx P."/>
            <person name="Mollenhauer M.U."/>
            <person name="Montooth K."/>
            <person name="Mount S.M."/>
            <person name="Mu X."/>
            <person name="Myers E."/>
            <person name="Negre B."/>
            <person name="Newfeld S."/>
            <person name="Nielsen R."/>
            <person name="Noor M.A."/>
            <person name="O'Grady P."/>
            <person name="Pachter L."/>
            <person name="Papaceit M."/>
            <person name="Parisi M.J."/>
            <person name="Parisi M."/>
            <person name="Parts L."/>
            <person name="Pedersen J.S."/>
            <person name="Pesole G."/>
            <person name="Phillippy A.M."/>
            <person name="Ponting C.P."/>
            <person name="Pop M."/>
            <person name="Porcelli D."/>
            <person name="Powell J.R."/>
            <person name="Prohaska S."/>
            <person name="Pruitt K."/>
            <person name="Puig M."/>
            <person name="Quesneville H."/>
            <person name="Ram K.R."/>
            <person name="Rand D."/>
            <person name="Rasmussen M.D."/>
            <person name="Reed L.K."/>
            <person name="Reenan R."/>
            <person name="Reily A."/>
            <person name="Remington K.A."/>
            <person name="Rieger T.T."/>
            <person name="Ritchie M.G."/>
            <person name="Robin C."/>
            <person name="Rogers Y.H."/>
            <person name="Rohde C."/>
            <person name="Rozas J."/>
            <person name="Rubenfield M.J."/>
            <person name="Ruiz A."/>
            <person name="Russo S."/>
            <person name="Salzberg S.L."/>
            <person name="Sanchez-Gracia A."/>
            <person name="Saranga D.J."/>
            <person name="Sato H."/>
            <person name="Schaeffer S.W."/>
            <person name="Schatz M.C."/>
            <person name="Schlenke T."/>
            <person name="Schwartz R."/>
            <person name="Segarra C."/>
            <person name="Singh R.S."/>
            <person name="Sirot L."/>
            <person name="Sirota M."/>
            <person name="Sisneros N.B."/>
            <person name="Smith C.D."/>
            <person name="Smith T.F."/>
            <person name="Spieth J."/>
            <person name="Stage D.E."/>
            <person name="Stark A."/>
            <person name="Stephan W."/>
            <person name="Strausberg R.L."/>
            <person name="Strempel S."/>
            <person name="Sturgill D."/>
            <person name="Sutton G."/>
            <person name="Sutton G.G."/>
            <person name="Tao W."/>
            <person name="Teichmann S."/>
            <person name="Tobari Y.N."/>
            <person name="Tomimura Y."/>
            <person name="Tsolas J.M."/>
            <person name="Valente V.L."/>
            <person name="Venter E."/>
            <person name="Venter J.C."/>
            <person name="Vicario S."/>
            <person name="Vieira F.G."/>
            <person name="Vilella A.J."/>
            <person name="Villasante A."/>
            <person name="Walenz B."/>
            <person name="Wang J."/>
            <person name="Wasserman M."/>
            <person name="Watts T."/>
            <person name="Wilson D."/>
            <person name="Wilson R.K."/>
            <person name="Wing R.A."/>
            <person name="Wolfner M.F."/>
            <person name="Wong A."/>
            <person name="Wong G.K."/>
            <person name="Wu C.I."/>
            <person name="Wu G."/>
            <person name="Yamamoto D."/>
            <person name="Yang H.P."/>
            <person name="Yang S.P."/>
            <person name="Yorke J.A."/>
            <person name="Yoshida K."/>
            <person name="Zdobnov E."/>
            <person name="Zhang P."/>
            <person name="Zhang Y."/>
            <person name="Zimin A.V."/>
            <person name="Baldwin J."/>
            <person name="Abdouelleil A."/>
            <person name="Abdulkadir J."/>
            <person name="Abebe A."/>
            <person name="Abera B."/>
            <person name="Abreu J."/>
            <person name="Acer S.C."/>
            <person name="Aftuck L."/>
            <person name="Alexander A."/>
            <person name="An P."/>
            <person name="Anderson E."/>
            <person name="Anderson S."/>
            <person name="Arachi H."/>
            <person name="Azer M."/>
            <person name="Bachantsang P."/>
            <person name="Barry A."/>
            <person name="Bayul T."/>
            <person name="Berlin A."/>
            <person name="Bessette D."/>
            <person name="Bloom T."/>
            <person name="Blye J."/>
            <person name="Boguslavskiy L."/>
            <person name="Bonnet C."/>
            <person name="Boukhgalter B."/>
            <person name="Bourzgui I."/>
            <person name="Brown A."/>
            <person name="Cahill P."/>
            <person name="Channer S."/>
            <person name="Cheshatsang Y."/>
            <person name="Chuda L."/>
            <person name="Citroen M."/>
            <person name="Collymore A."/>
            <person name="Cooke P."/>
            <person name="Costello M."/>
            <person name="D'Aco K."/>
            <person name="Daza R."/>
            <person name="De Haan G."/>
            <person name="DeGray S."/>
            <person name="DeMaso C."/>
            <person name="Dhargay N."/>
            <person name="Dooley K."/>
            <person name="Dooley E."/>
            <person name="Doricent M."/>
            <person name="Dorje P."/>
            <person name="Dorjee K."/>
            <person name="Dupes A."/>
            <person name="Elong R."/>
            <person name="Falk J."/>
            <person name="Farina A."/>
            <person name="Faro S."/>
            <person name="Ferguson D."/>
            <person name="Fisher S."/>
            <person name="Foley C.D."/>
            <person name="Franke A."/>
            <person name="Friedrich D."/>
            <person name="Gadbois L."/>
            <person name="Gearin G."/>
            <person name="Gearin C.R."/>
            <person name="Giannoukos G."/>
            <person name="Goode T."/>
            <person name="Graham J."/>
            <person name="Grandbois E."/>
            <person name="Grewal S."/>
            <person name="Gyaltsen K."/>
            <person name="Hafez N."/>
            <person name="Hagos B."/>
            <person name="Hall J."/>
            <person name="Henson C."/>
            <person name="Hollinger A."/>
            <person name="Honan T."/>
            <person name="Huard M.D."/>
            <person name="Hughes L."/>
            <person name="Hurhula B."/>
            <person name="Husby M.E."/>
            <person name="Kamat A."/>
            <person name="Kanga B."/>
            <person name="Kashin S."/>
            <person name="Khazanovich D."/>
            <person name="Kisner P."/>
            <person name="Lance K."/>
            <person name="Lara M."/>
            <person name="Lee W."/>
            <person name="Lennon N."/>
            <person name="Letendre F."/>
            <person name="LeVine R."/>
            <person name="Lipovsky A."/>
            <person name="Liu X."/>
            <person name="Liu J."/>
            <person name="Liu S."/>
            <person name="Lokyitsang T."/>
            <person name="Lokyitsang Y."/>
            <person name="Lubonja R."/>
            <person name="Lui A."/>
            <person name="MacDonald P."/>
            <person name="Magnisalis V."/>
            <person name="Maru K."/>
            <person name="Matthews C."/>
            <person name="McCusker W."/>
            <person name="McDonough S."/>
            <person name="Mehta T."/>
            <person name="Meldrim J."/>
            <person name="Meneus L."/>
            <person name="Mihai O."/>
            <person name="Mihalev A."/>
            <person name="Mihova T."/>
            <person name="Mittelman R."/>
            <person name="Mlenga V."/>
            <person name="Montmayeur A."/>
            <person name="Mulrain L."/>
            <person name="Navidi A."/>
            <person name="Naylor J."/>
            <person name="Negash T."/>
            <person name="Nguyen T."/>
            <person name="Nguyen N."/>
            <person name="Nicol R."/>
            <person name="Norbu C."/>
            <person name="Norbu N."/>
            <person name="Novod N."/>
            <person name="O'Neill B."/>
            <person name="Osman S."/>
            <person name="Markiewicz E."/>
            <person name="Oyono O.L."/>
            <person name="Patti C."/>
            <person name="Phunkhang P."/>
            <person name="Pierre F."/>
            <person name="Priest M."/>
            <person name="Raghuraman S."/>
            <person name="Rege F."/>
            <person name="Reyes R."/>
            <person name="Rise C."/>
            <person name="Rogov P."/>
            <person name="Ross K."/>
            <person name="Ryan E."/>
            <person name="Settipalli S."/>
            <person name="Shea T."/>
            <person name="Sherpa N."/>
            <person name="Shi L."/>
            <person name="Shih D."/>
            <person name="Sparrow T."/>
            <person name="Spaulding J."/>
            <person name="Stalker J."/>
            <person name="Stange-Thomann N."/>
            <person name="Stavropoulos S."/>
            <person name="Stone C."/>
            <person name="Strader C."/>
            <person name="Tesfaye S."/>
            <person name="Thomson T."/>
            <person name="Thoulutsang Y."/>
            <person name="Thoulutsang D."/>
            <person name="Topham K."/>
            <person name="Topping I."/>
            <person name="Tsamla T."/>
            <person name="Vassiliev H."/>
            <person name="Vo A."/>
            <person name="Wangchuk T."/>
            <person name="Wangdi T."/>
            <person name="Weiand M."/>
            <person name="Wilkinson J."/>
            <person name="Wilson A."/>
            <person name="Yadav S."/>
            <person name="Young G."/>
            <person name="Yu Q."/>
            <person name="Zembek L."/>
            <person name="Zhong D."/>
            <person name="Zimmer A."/>
            <person name="Zwirko Z."/>
            <person name="Jaffe D.B."/>
            <person name="Alvarez P."/>
            <person name="Brockman W."/>
            <person name="Butler J."/>
            <person name="Chin C."/>
            <person name="Gnerre S."/>
            <person name="Grabherr M."/>
            <person name="Kleber M."/>
            <person name="Mauceli E."/>
            <person name="MacCallum I."/>
        </authorList>
    </citation>
    <scope>NUCLEOTIDE SEQUENCE [LARGE SCALE GENOMIC DNA]</scope>
    <source>
        <strain evidence="9">Tucson 15010-1051.87</strain>
    </source>
</reference>
<evidence type="ECO:0000256" key="3">
    <source>
        <dbReference type="ARBA" id="ARBA00014451"/>
    </source>
</evidence>
<dbReference type="AlphaFoldDB" id="A0A0Q9WJM8"/>
<keyword evidence="4 7" id="KW-0812">Transmembrane</keyword>
<keyword evidence="5 7" id="KW-1133">Transmembrane helix</keyword>